<feature type="compositionally biased region" description="Low complexity" evidence="7">
    <location>
        <begin position="51"/>
        <end position="63"/>
    </location>
</feature>
<keyword evidence="4" id="KW-0862">Zinc</keyword>
<feature type="region of interest" description="Disordered" evidence="7">
    <location>
        <begin position="28"/>
        <end position="67"/>
    </location>
</feature>
<dbReference type="EMBL" id="VRMN01000004">
    <property type="protein sequence ID" value="KAA8495188.1"/>
    <property type="molecule type" value="Genomic_DNA"/>
</dbReference>
<dbReference type="GO" id="GO:0030674">
    <property type="term" value="F:protein-macromolecule adaptor activity"/>
    <property type="evidence" value="ECO:0007669"/>
    <property type="project" value="TreeGrafter"/>
</dbReference>
<feature type="compositionally biased region" description="Basic and acidic residues" evidence="7">
    <location>
        <begin position="206"/>
        <end position="216"/>
    </location>
</feature>
<keyword evidence="9" id="KW-1185">Reference proteome</keyword>
<protein>
    <submittedName>
        <fullName evidence="8">Vacuolar protein-sorting-associated protein 11-like</fullName>
    </submittedName>
</protein>
<evidence type="ECO:0000313" key="8">
    <source>
        <dbReference type="EMBL" id="KAA8495188.1"/>
    </source>
</evidence>
<dbReference type="OrthoDB" id="26184at2759"/>
<evidence type="ECO:0000256" key="6">
    <source>
        <dbReference type="SAM" id="Coils"/>
    </source>
</evidence>
<dbReference type="Proteomes" id="UP000324585">
    <property type="component" value="Unassembled WGS sequence"/>
</dbReference>
<keyword evidence="3" id="KW-0863">Zinc-finger</keyword>
<feature type="region of interest" description="Disordered" evidence="7">
    <location>
        <begin position="188"/>
        <end position="230"/>
    </location>
</feature>
<organism evidence="8 9">
    <name type="scientific">Porphyridium purpureum</name>
    <name type="common">Red alga</name>
    <name type="synonym">Porphyridium cruentum</name>
    <dbReference type="NCBI Taxonomy" id="35688"/>
    <lineage>
        <taxon>Eukaryota</taxon>
        <taxon>Rhodophyta</taxon>
        <taxon>Bangiophyceae</taxon>
        <taxon>Porphyridiales</taxon>
        <taxon>Porphyridiaceae</taxon>
        <taxon>Porphyridium</taxon>
    </lineage>
</organism>
<dbReference type="GO" id="GO:0008270">
    <property type="term" value="F:zinc ion binding"/>
    <property type="evidence" value="ECO:0007669"/>
    <property type="project" value="UniProtKB-KW"/>
</dbReference>
<name>A0A5J4YVG0_PORPP</name>
<keyword evidence="5" id="KW-0472">Membrane</keyword>
<feature type="compositionally biased region" description="Polar residues" evidence="7">
    <location>
        <begin position="217"/>
        <end position="228"/>
    </location>
</feature>
<feature type="compositionally biased region" description="Low complexity" evidence="7">
    <location>
        <begin position="190"/>
        <end position="205"/>
    </location>
</feature>
<sequence length="1380" mass="148835">MSTALPWRSFRFLQADCVRLGERGQAHTSLHGAGAESPAPTSSAERAVGDASASSPAKGAASAHDALQDSGGARLDDVLRACVRARGASEFVAFSTYGPARSSTDHGGSLNSESQANELVHVFRSHKVHSALAAQAETHAHSRARPDSMPRSACSFHPHNVRLADFCVIGTAPGWYRHGVLTIGDDAQRAGSAPSATTAASVGTPEKSRNKTRSVEVTHSAANGSGTQRAAGKSAANLKLWLPQSVASTVAKADRGRPLLLNALPAAISQIHFAKENVIGFNGTSANAPAVAGADADDADSRDALNLVCVVEIALADGVTPCALAVSSSRMSVCVGCTDGSVLVLSGDLCNPRSLAKRRVVCNITSGGSGDGSLDQKIAHASAIVWLGFVPASTKSSDKGKESSAPQRVEQAVFVASHRHIGVLLFDEVIGGQVVPLSTSSSSAYPDPLSDSSTSHANALPTVAALSTESMSGAQATRSVTSVALRHELLEGRGLPSRACVSMHKGNLVVARKEGLFFFTRDGLGQCLAFQTEDQPSAHVFKENYLLVLSTAAGASVYDLAHRVVALRAKQIDIMGHGFELPGEHSWQCVNIDARGKQAGCLVLSLHSQEKAQSALYVTERPLRQRVQVLTDRGLFVQARELAETEDYLDETVGSKAEQRALIDDITALYGKSLLGKRLYNAAASEFCKLLRIEQSDASQRTDSSLMELPNPNPNWVIQQLINQTGKRSALISYLKAMHETKWATRMHTKLLVSCFSHQHAGVDSRSISHEAGQQRESEDAVFLAQIASNLSKGHDTGPFSYASGDSVDDLIEACRIAGMADVALRIATERGRNEHVARILLLDTTNPRADDAILALGNVPSTEELLHILCTRRYELGRILLRDRRAQLVHLIIRCTHRDLDACRRKAASSSKAVTRVEELPFVQFFQQLCELLLDCPHWRAELVTHFLALFRVGELREHVQLSSLERIWHVYIDALMGIDMAQQRDMEDTNGSEEAESEHPVDACQFCPHQRLRMHAAHAPASPTSHSVADSQFTPAGSAALVALQNPLCALPLVDALALAERHGHVSCLLYAYESLRMYRELAVLLRRMNLPDAMLEACRRHGDREPLLWIEALRLFLGRSAQSTPLSAESSTDLDTPDNVGSNADRIALKSIMKLVFERGVMTPSELLNDVAASGIAYDDVREFFERVVQQLSLEAADSTQRATELEARVRAAQKEEMALLYAPVCVSPQRCASCDATIELPFVYFACTHAFHYACVAELSTTTMPLQSRDSSRLSLTPDKRVIMSSVDAVDDATGVSGVAGAAGNMRNNMAGPNRAGGLTCPLCAPDADAAQKLVAAMDTKAQMHEEFFRMLEESTSRLDTLMHYVSKRPLSLSLM</sequence>
<proteinExistence type="predicted"/>
<keyword evidence="6" id="KW-0175">Coiled coil</keyword>
<dbReference type="GO" id="GO:0005768">
    <property type="term" value="C:endosome"/>
    <property type="evidence" value="ECO:0007669"/>
    <property type="project" value="TreeGrafter"/>
</dbReference>
<dbReference type="GO" id="GO:0007032">
    <property type="term" value="P:endosome organization"/>
    <property type="evidence" value="ECO:0007669"/>
    <property type="project" value="TreeGrafter"/>
</dbReference>
<accession>A0A5J4YVG0</accession>
<dbReference type="GO" id="GO:0007033">
    <property type="term" value="P:vacuole organization"/>
    <property type="evidence" value="ECO:0007669"/>
    <property type="project" value="TreeGrafter"/>
</dbReference>
<evidence type="ECO:0000256" key="3">
    <source>
        <dbReference type="ARBA" id="ARBA00022771"/>
    </source>
</evidence>
<feature type="coiled-coil region" evidence="6">
    <location>
        <begin position="1192"/>
        <end position="1219"/>
    </location>
</feature>
<comment type="caution">
    <text evidence="8">The sequence shown here is derived from an EMBL/GenBank/DDBJ whole genome shotgun (WGS) entry which is preliminary data.</text>
</comment>
<dbReference type="GO" id="GO:0006904">
    <property type="term" value="P:vesicle docking involved in exocytosis"/>
    <property type="evidence" value="ECO:0007669"/>
    <property type="project" value="TreeGrafter"/>
</dbReference>
<evidence type="ECO:0000256" key="5">
    <source>
        <dbReference type="ARBA" id="ARBA00023136"/>
    </source>
</evidence>
<gene>
    <name evidence="8" type="ORF">FVE85_3429</name>
</gene>
<keyword evidence="2" id="KW-0479">Metal-binding</keyword>
<evidence type="ECO:0000313" key="9">
    <source>
        <dbReference type="Proteomes" id="UP000324585"/>
    </source>
</evidence>
<dbReference type="GO" id="GO:0048284">
    <property type="term" value="P:organelle fusion"/>
    <property type="evidence" value="ECO:0007669"/>
    <property type="project" value="TreeGrafter"/>
</dbReference>
<evidence type="ECO:0000256" key="2">
    <source>
        <dbReference type="ARBA" id="ARBA00022723"/>
    </source>
</evidence>
<evidence type="ECO:0000256" key="1">
    <source>
        <dbReference type="ARBA" id="ARBA00004370"/>
    </source>
</evidence>
<evidence type="ECO:0000256" key="4">
    <source>
        <dbReference type="ARBA" id="ARBA00022833"/>
    </source>
</evidence>
<comment type="subcellular location">
    <subcellularLocation>
        <location evidence="1">Membrane</location>
    </subcellularLocation>
</comment>
<dbReference type="PANTHER" id="PTHR23323:SF24">
    <property type="entry name" value="VACUOLAR PROTEIN SORTING-ASSOCIATED PROTEIN 11 HOMOLOG"/>
    <property type="match status" value="1"/>
</dbReference>
<dbReference type="PANTHER" id="PTHR23323">
    <property type="entry name" value="VACUOLAR PROTEIN SORTING-ASSOCIATED PROTEIN"/>
    <property type="match status" value="1"/>
</dbReference>
<dbReference type="GO" id="GO:0030897">
    <property type="term" value="C:HOPS complex"/>
    <property type="evidence" value="ECO:0007669"/>
    <property type="project" value="TreeGrafter"/>
</dbReference>
<evidence type="ECO:0000256" key="7">
    <source>
        <dbReference type="SAM" id="MobiDB-lite"/>
    </source>
</evidence>
<reference evidence="9" key="1">
    <citation type="journal article" date="2019" name="Nat. Commun.">
        <title>Expansion of phycobilisome linker gene families in mesophilic red algae.</title>
        <authorList>
            <person name="Lee J."/>
            <person name="Kim D."/>
            <person name="Bhattacharya D."/>
            <person name="Yoon H.S."/>
        </authorList>
    </citation>
    <scope>NUCLEOTIDE SEQUENCE [LARGE SCALE GENOMIC DNA]</scope>
    <source>
        <strain evidence="9">CCMP 1328</strain>
    </source>
</reference>